<reference evidence="3" key="1">
    <citation type="submission" date="2015-01" db="EMBL/GenBank/DDBJ databases">
        <authorList>
            <person name="Manzano-Marin A."/>
            <person name="Manzano-Marin A."/>
        </authorList>
    </citation>
    <scope>NUCLEOTIDE SEQUENCE [LARGE SCALE GENOMIC DNA]</scope>
    <source>
        <strain evidence="3">obscurior</strain>
    </source>
</reference>
<dbReference type="PANTHER" id="PTHR43597">
    <property type="entry name" value="SULFUR ACCEPTOR PROTEIN CSDE"/>
    <property type="match status" value="1"/>
</dbReference>
<dbReference type="STRING" id="1594731.WEOB_276"/>
<evidence type="ECO:0000259" key="1">
    <source>
        <dbReference type="Pfam" id="PF02657"/>
    </source>
</evidence>
<keyword evidence="3" id="KW-1185">Reference proteome</keyword>
<accession>A0A0H5BWX4</accession>
<evidence type="ECO:0000313" key="3">
    <source>
        <dbReference type="Proteomes" id="UP000242753"/>
    </source>
</evidence>
<dbReference type="SUPFAM" id="SSF82649">
    <property type="entry name" value="SufE/NifU"/>
    <property type="match status" value="1"/>
</dbReference>
<name>A0A0H5BWX4_9ENTR</name>
<gene>
    <name evidence="2" type="primary">sufE</name>
    <name evidence="2" type="ORF">WEOB_276</name>
</gene>
<dbReference type="NCBIfam" id="NF006792">
    <property type="entry name" value="PRK09296.1"/>
    <property type="match status" value="1"/>
</dbReference>
<dbReference type="PANTHER" id="PTHR43597:SF3">
    <property type="entry name" value="CYSTEINE DESULFURATION PROTEIN SUFE"/>
    <property type="match status" value="1"/>
</dbReference>
<dbReference type="AlphaFoldDB" id="A0A0H5BWX4"/>
<evidence type="ECO:0000313" key="2">
    <source>
        <dbReference type="EMBL" id="CEN32217.1"/>
    </source>
</evidence>
<proteinExistence type="predicted"/>
<dbReference type="Gene3D" id="3.90.1010.10">
    <property type="match status" value="1"/>
</dbReference>
<dbReference type="KEGG" id="wca:WEOB_276"/>
<dbReference type="Pfam" id="PF02657">
    <property type="entry name" value="SufE"/>
    <property type="match status" value="1"/>
</dbReference>
<dbReference type="RefSeq" id="WP_281263763.1">
    <property type="nucleotide sequence ID" value="NZ_LN774881.1"/>
</dbReference>
<dbReference type="InterPro" id="IPR003808">
    <property type="entry name" value="Fe-S_metab-assoc_dom"/>
</dbReference>
<dbReference type="Proteomes" id="UP000242753">
    <property type="component" value="Chromosome I"/>
</dbReference>
<organism evidence="2 3">
    <name type="scientific">Candidatus Westeberhardia cardiocondylae</name>
    <dbReference type="NCBI Taxonomy" id="1594731"/>
    <lineage>
        <taxon>Bacteria</taxon>
        <taxon>Pseudomonadati</taxon>
        <taxon>Pseudomonadota</taxon>
        <taxon>Gammaproteobacteria</taxon>
        <taxon>Enterobacterales</taxon>
        <taxon>Enterobacteriaceae</taxon>
        <taxon>ant endosymbionts</taxon>
        <taxon>Candidatus Westeberhardia</taxon>
    </lineage>
</organism>
<sequence length="152" mass="17904">MKPLPSKEKLIENFSSCINWEDKYSYIIELGEKLPSAPKKIYTEKYLISECQSQVWVMMKLKKNLNNIKLYGDSDSILVKGLLTIIFIIYEKLTLKEVLKFKIHQFFQILSLSKHLTPSRVQGLFFVVQNIKLKTNYFIKNKYTSQKNNICI</sequence>
<feature type="domain" description="Fe-S metabolism associated" evidence="1">
    <location>
        <begin position="11"/>
        <end position="132"/>
    </location>
</feature>
<dbReference type="EMBL" id="LN774881">
    <property type="protein sequence ID" value="CEN32217.1"/>
    <property type="molecule type" value="Genomic_DNA"/>
</dbReference>
<protein>
    <submittedName>
        <fullName evidence="2">Cysteine desulfuration protein sufE</fullName>
    </submittedName>
</protein>